<gene>
    <name evidence="1" type="ORF">FDO65_20600</name>
</gene>
<keyword evidence="2" id="KW-1185">Reference proteome</keyword>
<dbReference type="InterPro" id="IPR040871">
    <property type="entry name" value="HopA1"/>
</dbReference>
<dbReference type="Proteomes" id="UP000306985">
    <property type="component" value="Unassembled WGS sequence"/>
</dbReference>
<accession>A0A4U6Q910</accession>
<comment type="caution">
    <text evidence="1">The sequence shown here is derived from an EMBL/GenBank/DDBJ whole genome shotgun (WGS) entry which is preliminary data.</text>
</comment>
<dbReference type="AlphaFoldDB" id="A0A4U6Q910"/>
<sequence length="337" mass="36016">MTTTLTRPHPGVRPAVAAVLDRITLSPDGTRAFIDGRAVRDRSVTAGARRTVAESALELRKQLAGAAYEVLHAGRPADAPDPPYHARDLAFEDQLRLAVPHPVRTVRLPVVTSDGSTLVVERDGVRVRMARPAPVAPDEPPRGPAGDAVSVTVPSHRAQLSPGFFVVDGTRSPDPAGPLLRVYVHLTSATTALPVWSDMLALLQDSAVRYRAKVLSAPALYPRHDALVVYLDHRDRHHVPAIADRVTGLPGVGAATPAFGRAIRPGVGVAWEPADPRPEYAGLSFGQHRAHVLVESLLDARDGDRPLGDILAERFAAANIDITTPHRNADSPPEPAT</sequence>
<proteinExistence type="predicted"/>
<protein>
    <submittedName>
        <fullName evidence="1">Uncharacterized protein</fullName>
    </submittedName>
</protein>
<name>A0A4U6Q910_9ACTN</name>
<dbReference type="RefSeq" id="WP_137451632.1">
    <property type="nucleotide sequence ID" value="NZ_SZZH01000007.1"/>
</dbReference>
<organism evidence="1 2">
    <name type="scientific">Nakamurella flava</name>
    <dbReference type="NCBI Taxonomy" id="2576308"/>
    <lineage>
        <taxon>Bacteria</taxon>
        <taxon>Bacillati</taxon>
        <taxon>Actinomycetota</taxon>
        <taxon>Actinomycetes</taxon>
        <taxon>Nakamurellales</taxon>
        <taxon>Nakamurellaceae</taxon>
        <taxon>Nakamurella</taxon>
    </lineage>
</organism>
<reference evidence="1 2" key="1">
    <citation type="submission" date="2019-05" db="EMBL/GenBank/DDBJ databases">
        <title>Nakamurella sp. N5BH11, whole genome shotgun sequence.</title>
        <authorList>
            <person name="Tuo L."/>
        </authorList>
    </citation>
    <scope>NUCLEOTIDE SEQUENCE [LARGE SCALE GENOMIC DNA]</scope>
    <source>
        <strain evidence="1 2">N5BH11</strain>
    </source>
</reference>
<dbReference type="Pfam" id="PF17914">
    <property type="entry name" value="HopA1"/>
    <property type="match status" value="1"/>
</dbReference>
<evidence type="ECO:0000313" key="2">
    <source>
        <dbReference type="Proteomes" id="UP000306985"/>
    </source>
</evidence>
<dbReference type="EMBL" id="SZZH01000007">
    <property type="protein sequence ID" value="TKV56363.1"/>
    <property type="molecule type" value="Genomic_DNA"/>
</dbReference>
<dbReference type="OrthoDB" id="2408361at2"/>
<evidence type="ECO:0000313" key="1">
    <source>
        <dbReference type="EMBL" id="TKV56363.1"/>
    </source>
</evidence>